<dbReference type="SUPFAM" id="SSF55874">
    <property type="entry name" value="ATPase domain of HSP90 chaperone/DNA topoisomerase II/histidine kinase"/>
    <property type="match status" value="1"/>
</dbReference>
<feature type="domain" description="PAC" evidence="10">
    <location>
        <begin position="119"/>
        <end position="172"/>
    </location>
</feature>
<dbReference type="SUPFAM" id="SSF52172">
    <property type="entry name" value="CheY-like"/>
    <property type="match status" value="1"/>
</dbReference>
<dbReference type="InterPro" id="IPR035965">
    <property type="entry name" value="PAS-like_dom_sf"/>
</dbReference>
<proteinExistence type="predicted"/>
<dbReference type="InterPro" id="IPR036890">
    <property type="entry name" value="HATPase_C_sf"/>
</dbReference>
<dbReference type="EC" id="2.7.13.3" evidence="2"/>
<dbReference type="CDD" id="cd00130">
    <property type="entry name" value="PAS"/>
    <property type="match status" value="2"/>
</dbReference>
<gene>
    <name evidence="11" type="ORF">SPDO_28850</name>
</gene>
<dbReference type="Pfam" id="PF08448">
    <property type="entry name" value="PAS_4"/>
    <property type="match status" value="1"/>
</dbReference>
<dbReference type="InterPro" id="IPR013655">
    <property type="entry name" value="PAS_fold_3"/>
</dbReference>
<dbReference type="InterPro" id="IPR001789">
    <property type="entry name" value="Sig_transdc_resp-reg_receiver"/>
</dbReference>
<dbReference type="SMART" id="SM00091">
    <property type="entry name" value="PAS"/>
    <property type="match status" value="2"/>
</dbReference>
<organism evidence="11 12">
    <name type="scientific">Sphingomonas dokdonensis</name>
    <dbReference type="NCBI Taxonomy" id="344880"/>
    <lineage>
        <taxon>Bacteria</taxon>
        <taxon>Pseudomonadati</taxon>
        <taxon>Pseudomonadota</taxon>
        <taxon>Alphaproteobacteria</taxon>
        <taxon>Sphingomonadales</taxon>
        <taxon>Sphingomonadaceae</taxon>
        <taxon>Sphingomonas</taxon>
    </lineage>
</organism>
<dbReference type="InterPro" id="IPR004358">
    <property type="entry name" value="Sig_transdc_His_kin-like_C"/>
</dbReference>
<dbReference type="Gene3D" id="3.30.450.20">
    <property type="entry name" value="PAS domain"/>
    <property type="match status" value="3"/>
</dbReference>
<dbReference type="InterPro" id="IPR000014">
    <property type="entry name" value="PAS"/>
</dbReference>
<evidence type="ECO:0000256" key="6">
    <source>
        <dbReference type="PROSITE-ProRule" id="PRU00169"/>
    </source>
</evidence>
<dbReference type="SMART" id="SM00388">
    <property type="entry name" value="HisKA"/>
    <property type="match status" value="1"/>
</dbReference>
<dbReference type="InterPro" id="IPR000700">
    <property type="entry name" value="PAS-assoc_C"/>
</dbReference>
<evidence type="ECO:0000259" key="9">
    <source>
        <dbReference type="PROSITE" id="PS50112"/>
    </source>
</evidence>
<evidence type="ECO:0000259" key="7">
    <source>
        <dbReference type="PROSITE" id="PS50109"/>
    </source>
</evidence>
<protein>
    <recommendedName>
        <fullName evidence="2">histidine kinase</fullName>
        <ecNumber evidence="2">2.7.13.3</ecNumber>
    </recommendedName>
</protein>
<evidence type="ECO:0000259" key="8">
    <source>
        <dbReference type="PROSITE" id="PS50110"/>
    </source>
</evidence>
<evidence type="ECO:0000313" key="12">
    <source>
        <dbReference type="Proteomes" id="UP000197290"/>
    </source>
</evidence>
<dbReference type="InterPro" id="IPR001610">
    <property type="entry name" value="PAC"/>
</dbReference>
<feature type="domain" description="Histidine kinase" evidence="7">
    <location>
        <begin position="452"/>
        <end position="672"/>
    </location>
</feature>
<dbReference type="PANTHER" id="PTHR43304:SF1">
    <property type="entry name" value="PAC DOMAIN-CONTAINING PROTEIN"/>
    <property type="match status" value="1"/>
</dbReference>
<accession>A0A245ZE84</accession>
<dbReference type="PROSITE" id="PS50110">
    <property type="entry name" value="RESPONSE_REGULATORY"/>
    <property type="match status" value="1"/>
</dbReference>
<comment type="catalytic activity">
    <reaction evidence="1">
        <text>ATP + protein L-histidine = ADP + protein N-phospho-L-histidine.</text>
        <dbReference type="EC" id="2.7.13.3"/>
    </reaction>
</comment>
<dbReference type="FunFam" id="3.30.450.20:FF:000099">
    <property type="entry name" value="Sensory box sensor histidine kinase"/>
    <property type="match status" value="1"/>
</dbReference>
<keyword evidence="12" id="KW-1185">Reference proteome</keyword>
<evidence type="ECO:0000256" key="5">
    <source>
        <dbReference type="ARBA" id="ARBA00022777"/>
    </source>
</evidence>
<dbReference type="InterPro" id="IPR003594">
    <property type="entry name" value="HATPase_dom"/>
</dbReference>
<dbReference type="InterPro" id="IPR005467">
    <property type="entry name" value="His_kinase_dom"/>
</dbReference>
<dbReference type="InterPro" id="IPR011006">
    <property type="entry name" value="CheY-like_superfamily"/>
</dbReference>
<dbReference type="GO" id="GO:0000155">
    <property type="term" value="F:phosphorelay sensor kinase activity"/>
    <property type="evidence" value="ECO:0007669"/>
    <property type="project" value="InterPro"/>
</dbReference>
<evidence type="ECO:0000313" key="11">
    <source>
        <dbReference type="EMBL" id="OWK28052.1"/>
    </source>
</evidence>
<dbReference type="Proteomes" id="UP000197290">
    <property type="component" value="Unassembled WGS sequence"/>
</dbReference>
<dbReference type="PROSITE" id="PS50113">
    <property type="entry name" value="PAC"/>
    <property type="match status" value="2"/>
</dbReference>
<dbReference type="PROSITE" id="PS50109">
    <property type="entry name" value="HIS_KIN"/>
    <property type="match status" value="1"/>
</dbReference>
<dbReference type="RefSeq" id="WP_245829524.1">
    <property type="nucleotide sequence ID" value="NZ_NBBI01000007.1"/>
</dbReference>
<feature type="modified residue" description="4-aspartylphosphate" evidence="6">
    <location>
        <position position="743"/>
    </location>
</feature>
<comment type="caution">
    <text evidence="11">The sequence shown here is derived from an EMBL/GenBank/DDBJ whole genome shotgun (WGS) entry which is preliminary data.</text>
</comment>
<dbReference type="PRINTS" id="PR00344">
    <property type="entry name" value="BCTRLSENSOR"/>
</dbReference>
<feature type="domain" description="PAC" evidence="10">
    <location>
        <begin position="247"/>
        <end position="300"/>
    </location>
</feature>
<dbReference type="Pfam" id="PF00512">
    <property type="entry name" value="HisKA"/>
    <property type="match status" value="1"/>
</dbReference>
<dbReference type="InterPro" id="IPR052162">
    <property type="entry name" value="Sensor_kinase/Photoreceptor"/>
</dbReference>
<feature type="domain" description="Response regulatory" evidence="8">
    <location>
        <begin position="693"/>
        <end position="803"/>
    </location>
</feature>
<evidence type="ECO:0000256" key="1">
    <source>
        <dbReference type="ARBA" id="ARBA00000085"/>
    </source>
</evidence>
<dbReference type="Pfam" id="PF08447">
    <property type="entry name" value="PAS_3"/>
    <property type="match status" value="2"/>
</dbReference>
<dbReference type="SMART" id="SM00387">
    <property type="entry name" value="HATPase_c"/>
    <property type="match status" value="1"/>
</dbReference>
<dbReference type="PANTHER" id="PTHR43304">
    <property type="entry name" value="PHYTOCHROME-LIKE PROTEIN CPH1"/>
    <property type="match status" value="1"/>
</dbReference>
<dbReference type="InterPro" id="IPR036097">
    <property type="entry name" value="HisK_dim/P_sf"/>
</dbReference>
<dbReference type="SMART" id="SM00086">
    <property type="entry name" value="PAC"/>
    <property type="match status" value="3"/>
</dbReference>
<dbReference type="EMBL" id="NBBI01000007">
    <property type="protein sequence ID" value="OWK28052.1"/>
    <property type="molecule type" value="Genomic_DNA"/>
</dbReference>
<feature type="domain" description="PAS" evidence="9">
    <location>
        <begin position="340"/>
        <end position="383"/>
    </location>
</feature>
<keyword evidence="3 6" id="KW-0597">Phosphoprotein</keyword>
<dbReference type="Gene3D" id="1.10.287.130">
    <property type="match status" value="1"/>
</dbReference>
<dbReference type="InterPro" id="IPR003661">
    <property type="entry name" value="HisK_dim/P_dom"/>
</dbReference>
<dbReference type="Gene3D" id="3.30.565.10">
    <property type="entry name" value="Histidine kinase-like ATPase, C-terminal domain"/>
    <property type="match status" value="1"/>
</dbReference>
<dbReference type="Pfam" id="PF02518">
    <property type="entry name" value="HATPase_c"/>
    <property type="match status" value="1"/>
</dbReference>
<sequence length="804" mass="87394">MKATIVSFQETLRATGACGARIAALDWSATPLGALDAWPVSLRTAVLTMLRSPVAMALLWGEAGIMLYNDAQAGFASGGQRAGLVDHIGVPVREAWPQVAEFNTHVLSVVLAGGALSYHDRQLTLDRDGAPTPAWVNLDYSPVPDDEGCPAGVLCIVKDTTARKQSERQLRDSETRFRLMADAVPQITWITDAQGRAEFFNKHWFDYTGADSMPADPAALSQNYVHPDDAAATMATFAEAYRTGTSFETEHRIRSATGDYRWFLVRAEPYRDPRTGRLLRWFGASVDITDRKRAEEALTALNADLEHQVIARSRERGLVWQHSMDLLSVADTETGVFDAVNPAWQKALGWPLEEVVGRRFMDFVHPDDRRDTQAAVQDLRRGHAVLHFENRYRTRDGGWRWLSWVAVPEGGKLYCVTRDITAEKERQAELAAAQDALRQAQKMEAMGQLTGGVAHDFNNLLAPIVGSLDLLQRRGLGTVREQRLIAGAIQSAERAKTLVQRLLAFARRQPLQAVAVDIGELVAGMGDLVASTTGPAIKVEVVTADDLPAAECDPNQLEMALLNLAVNARDAMPGGGTLRIAASAEAVGAGHRAQLPPGSYVRLSVADNGMGMDEATLARAIEPFFSTKGVGKGTGLGLSMVHGLASQLGGALTIRSRLGLGTDVELWLPRSAAAPERASAVHLAARVPFPGGQVLLVDDEAAVRATTADMLLDLGYRVTEEGSGEAALARIERGEPFDLLITDHLMPGLTGAELARRVWRRHPEMLVLLVSGYAEHDDVGPELPRLTKPFRKQELATRLSQLAR</sequence>
<name>A0A245ZE84_9SPHN</name>
<dbReference type="SUPFAM" id="SSF47384">
    <property type="entry name" value="Homodimeric domain of signal transducing histidine kinase"/>
    <property type="match status" value="1"/>
</dbReference>
<keyword evidence="5" id="KW-0418">Kinase</keyword>
<evidence type="ECO:0000256" key="4">
    <source>
        <dbReference type="ARBA" id="ARBA00022679"/>
    </source>
</evidence>
<dbReference type="CDD" id="cd00082">
    <property type="entry name" value="HisKA"/>
    <property type="match status" value="1"/>
</dbReference>
<feature type="domain" description="PAS" evidence="9">
    <location>
        <begin position="173"/>
        <end position="244"/>
    </location>
</feature>
<dbReference type="Gene3D" id="3.40.50.2300">
    <property type="match status" value="1"/>
</dbReference>
<dbReference type="NCBIfam" id="TIGR00229">
    <property type="entry name" value="sensory_box"/>
    <property type="match status" value="2"/>
</dbReference>
<evidence type="ECO:0000256" key="3">
    <source>
        <dbReference type="ARBA" id="ARBA00022553"/>
    </source>
</evidence>
<reference evidence="11 12" key="1">
    <citation type="submission" date="2017-03" db="EMBL/GenBank/DDBJ databases">
        <title>Genome sequence of Sphingomonas dokdonensis DSM 21029.</title>
        <authorList>
            <person name="Poehlein A."/>
            <person name="Wuebbeler J.H."/>
            <person name="Steinbuechel A."/>
            <person name="Daniel R."/>
        </authorList>
    </citation>
    <scope>NUCLEOTIDE SEQUENCE [LARGE SCALE GENOMIC DNA]</scope>
    <source>
        <strain evidence="11 12">DSM 21029</strain>
    </source>
</reference>
<dbReference type="InterPro" id="IPR013656">
    <property type="entry name" value="PAS_4"/>
</dbReference>
<evidence type="ECO:0000259" key="10">
    <source>
        <dbReference type="PROSITE" id="PS50113"/>
    </source>
</evidence>
<dbReference type="PROSITE" id="PS50112">
    <property type="entry name" value="PAS"/>
    <property type="match status" value="2"/>
</dbReference>
<keyword evidence="4" id="KW-0808">Transferase</keyword>
<dbReference type="Pfam" id="PF00072">
    <property type="entry name" value="Response_reg"/>
    <property type="match status" value="1"/>
</dbReference>
<evidence type="ECO:0000256" key="2">
    <source>
        <dbReference type="ARBA" id="ARBA00012438"/>
    </source>
</evidence>
<dbReference type="SMART" id="SM00448">
    <property type="entry name" value="REC"/>
    <property type="match status" value="1"/>
</dbReference>
<dbReference type="SUPFAM" id="SSF55785">
    <property type="entry name" value="PYP-like sensor domain (PAS domain)"/>
    <property type="match status" value="3"/>
</dbReference>
<dbReference type="AlphaFoldDB" id="A0A245ZE84"/>